<evidence type="ECO:0000256" key="15">
    <source>
        <dbReference type="SAM" id="MobiDB-lite"/>
    </source>
</evidence>
<dbReference type="SUPFAM" id="SSF50630">
    <property type="entry name" value="Acid proteases"/>
    <property type="match status" value="1"/>
</dbReference>
<dbReference type="Gene3D" id="1.10.340.70">
    <property type="match status" value="1"/>
</dbReference>
<gene>
    <name evidence="17" type="ORF">Tco_0804619</name>
</gene>
<dbReference type="PROSITE" id="PS00141">
    <property type="entry name" value="ASP_PROTEASE"/>
    <property type="match status" value="1"/>
</dbReference>
<evidence type="ECO:0000256" key="11">
    <source>
        <dbReference type="ARBA" id="ARBA00022918"/>
    </source>
</evidence>
<keyword evidence="18" id="KW-1185">Reference proteome</keyword>
<evidence type="ECO:0000256" key="10">
    <source>
        <dbReference type="ARBA" id="ARBA00022908"/>
    </source>
</evidence>
<evidence type="ECO:0000259" key="16">
    <source>
        <dbReference type="PROSITE" id="PS50994"/>
    </source>
</evidence>
<evidence type="ECO:0000256" key="6">
    <source>
        <dbReference type="ARBA" id="ARBA00022750"/>
    </source>
</evidence>
<evidence type="ECO:0000256" key="9">
    <source>
        <dbReference type="ARBA" id="ARBA00022842"/>
    </source>
</evidence>
<dbReference type="Pfam" id="PF24626">
    <property type="entry name" value="SH3_Tf2-1"/>
    <property type="match status" value="1"/>
</dbReference>
<dbReference type="InterPro" id="IPR012337">
    <property type="entry name" value="RNaseH-like_sf"/>
</dbReference>
<dbReference type="Pfam" id="PF17917">
    <property type="entry name" value="RT_RNaseH"/>
    <property type="match status" value="1"/>
</dbReference>
<comment type="caution">
    <text evidence="17">The sequence shown here is derived from an EMBL/GenBank/DDBJ whole genome shotgun (WGS) entry which is preliminary data.</text>
</comment>
<dbReference type="InterPro" id="IPR036397">
    <property type="entry name" value="RNaseH_sf"/>
</dbReference>
<dbReference type="InterPro" id="IPR056924">
    <property type="entry name" value="SH3_Tf2-1"/>
</dbReference>
<dbReference type="Pfam" id="PF17921">
    <property type="entry name" value="Integrase_H2C2"/>
    <property type="match status" value="1"/>
</dbReference>
<feature type="region of interest" description="Disordered" evidence="15">
    <location>
        <begin position="1144"/>
        <end position="1165"/>
    </location>
</feature>
<dbReference type="CDD" id="cd00303">
    <property type="entry name" value="retropepsin_like"/>
    <property type="match status" value="1"/>
</dbReference>
<dbReference type="InterPro" id="IPR021109">
    <property type="entry name" value="Peptidase_aspartic_dom_sf"/>
</dbReference>
<name>A0ABQ5A7P1_9ASTR</name>
<dbReference type="Proteomes" id="UP001151760">
    <property type="component" value="Unassembled WGS sequence"/>
</dbReference>
<proteinExistence type="predicted"/>
<sequence>MVVTFSSLSDRILAEIGEGHLIRPELVQETTEKISQIKDRLKLRYGVHDTFHVSNLKKCLADPTLQVPLDEIRVDDKLNFVEEPVEIMERDFKKLKRSRIAIVKVRWNLKRGPEFTWEREDQMKLNSVITLSHGNFDVIVGKDWLSKRKFVIVCHEKVVRISLESDEILRVHGEHTQGVVKTLMNTKVEEEHGVHLKLELELLRKEKLYAKVTSVRGKVIAYASRQLKTHEKNYTTHDLELGAVVFALKTWRHYLYGTKSVIYTDHKSLQHIFDQKELNMRQRRWIELFSDYECEIRYHPGKANVVADALSRKERLKPRGVRALAMTVQIGMRERIQVAQSEALRQENILMENLHGLDQQMEKKEGESLYFMDRIWVPLIGDVRTIIMDEAHKTKYSVHPGADKMYYDLRDRYWWPGMKRDIATYVSKCLTCSKVKAKHQRPSGLLQQPEIPEWKLTKSAHFLAIREDYSTEKLAKIYVDEIVARHGVPVSIISDRDGRFTSRCWQTVQKALGTRLDMSTAYHPQTDGQSERTIQTLEDMLRACVTDFGGSWDVHLPLAEFSYNNSYHSSIKCAPFEALYGRKCRSPVLWAEIGESSLIGPELIQETTDKVVLIKEKLKAARDRQKSYADNRRKPLEFEVGDRVMLKVSPWKGVIRFGKKGKLAPRYVGPFEILERIGLVAYRLRLPEELSGVHDTFHVSNLKKCLADASLHVPLDEIKVDKTLRFVEEPVEIMDREVKSLKRSKIALVKVRWNSKRGPEFTWEREDYMKSKYPQLFVDRADSLASEHDGNKIERSGYISPPIRRKYRASVAFATGCRRINKIRRGNRKIRVPIAMWPCKVEEKMMLKEVDEKTIQEFETKIIAKDGTITRVPGIFQGNEFAPHWLPQPSGNMNGWLVEDEDEVERNEVDSDLESTASSKPVWEKTTKDDRDCASYHCPCKWLQTDKVVLAVATTTRIPTLPLSSHSNYKPSSRKEYDGKGGAIALTRWIEKMENVIDNSGCAENQKVRYATSSLVNKALTWWNTQCQARGRVAAMALSWNDFKALMVEEFCPSNEMEKLENEFWNHKMVGANHAAYTDRFHELAKLVPHLVTPESSRIKRYIAGLAPEIRGMLRATQPTTIQTAILRAGILTDEAVSCGTLTKGSDKRKGVDEPSKTGGFWKDNKKAKTGTGFVATTPARNEAGNSNPKWIGSGTVIGKVDTVNAVRMNNNPRVCHECGSPDHFRNTCPKLNRAPGQTGNQLAIEGSRNNRSNGNQVRGRAYNVNVNAMEAVQDPNVVTGTFSLNDHFVTVLFDSGADFSFVSTKFAPLLNVKPSIVNPGYVIEVADGKKVEVDRIIRDCKLELGGSLFSINLIPLGHGSFDVIVGMDWLSQHKAVILCHEKVVEIPVEDGRILRVHGERAVGITKALKSAKEDEPKLNDISVVREFEDVFPEDLSGLPPQRQVEFRIDLVPGATPIAKSPYRLAPSEMQELSGQRQCC</sequence>
<keyword evidence="6" id="KW-0064">Aspartyl protease</keyword>
<dbReference type="GO" id="GO:0003964">
    <property type="term" value="F:RNA-directed DNA polymerase activity"/>
    <property type="evidence" value="ECO:0007669"/>
    <property type="project" value="UniProtKB-KW"/>
</dbReference>
<dbReference type="InterPro" id="IPR041588">
    <property type="entry name" value="Integrase_H2C2"/>
</dbReference>
<keyword evidence="13" id="KW-0238">DNA-binding</keyword>
<dbReference type="PANTHER" id="PTHR37984:SF5">
    <property type="entry name" value="PROTEIN NYNRIN-LIKE"/>
    <property type="match status" value="1"/>
</dbReference>
<evidence type="ECO:0000256" key="12">
    <source>
        <dbReference type="ARBA" id="ARBA00022932"/>
    </source>
</evidence>
<evidence type="ECO:0000256" key="14">
    <source>
        <dbReference type="ARBA" id="ARBA00023172"/>
    </source>
</evidence>
<keyword evidence="8" id="KW-0378">Hydrolase</keyword>
<dbReference type="SUPFAM" id="SSF53098">
    <property type="entry name" value="Ribonuclease H-like"/>
    <property type="match status" value="1"/>
</dbReference>
<keyword evidence="12" id="KW-0239">DNA-directed DNA polymerase</keyword>
<dbReference type="Pfam" id="PF03732">
    <property type="entry name" value="Retrotrans_gag"/>
    <property type="match status" value="1"/>
</dbReference>
<dbReference type="InterPro" id="IPR001584">
    <property type="entry name" value="Integrase_cat-core"/>
</dbReference>
<keyword evidence="4" id="KW-0540">Nuclease</keyword>
<evidence type="ECO:0000313" key="17">
    <source>
        <dbReference type="EMBL" id="GJS97651.1"/>
    </source>
</evidence>
<keyword evidence="14" id="KW-0233">DNA recombination</keyword>
<dbReference type="InterPro" id="IPR005162">
    <property type="entry name" value="Retrotrans_gag_dom"/>
</dbReference>
<evidence type="ECO:0000256" key="3">
    <source>
        <dbReference type="ARBA" id="ARBA00022695"/>
    </source>
</evidence>
<dbReference type="InterPro" id="IPR001969">
    <property type="entry name" value="Aspartic_peptidase_AS"/>
</dbReference>
<evidence type="ECO:0000256" key="7">
    <source>
        <dbReference type="ARBA" id="ARBA00022759"/>
    </source>
</evidence>
<evidence type="ECO:0000256" key="13">
    <source>
        <dbReference type="ARBA" id="ARBA00023125"/>
    </source>
</evidence>
<evidence type="ECO:0000256" key="8">
    <source>
        <dbReference type="ARBA" id="ARBA00022801"/>
    </source>
</evidence>
<keyword evidence="10" id="KW-0229">DNA integration</keyword>
<protein>
    <submittedName>
        <fullName evidence="17">Reverse transcriptase domain-containing protein</fullName>
    </submittedName>
</protein>
<keyword evidence="1" id="KW-0645">Protease</keyword>
<dbReference type="EMBL" id="BQNB010011981">
    <property type="protein sequence ID" value="GJS97651.1"/>
    <property type="molecule type" value="Genomic_DNA"/>
</dbReference>
<evidence type="ECO:0000256" key="2">
    <source>
        <dbReference type="ARBA" id="ARBA00022679"/>
    </source>
</evidence>
<organism evidence="17 18">
    <name type="scientific">Tanacetum coccineum</name>
    <dbReference type="NCBI Taxonomy" id="301880"/>
    <lineage>
        <taxon>Eukaryota</taxon>
        <taxon>Viridiplantae</taxon>
        <taxon>Streptophyta</taxon>
        <taxon>Embryophyta</taxon>
        <taxon>Tracheophyta</taxon>
        <taxon>Spermatophyta</taxon>
        <taxon>Magnoliopsida</taxon>
        <taxon>eudicotyledons</taxon>
        <taxon>Gunneridae</taxon>
        <taxon>Pentapetalae</taxon>
        <taxon>asterids</taxon>
        <taxon>campanulids</taxon>
        <taxon>Asterales</taxon>
        <taxon>Asteraceae</taxon>
        <taxon>Asteroideae</taxon>
        <taxon>Anthemideae</taxon>
        <taxon>Anthemidinae</taxon>
        <taxon>Tanacetum</taxon>
    </lineage>
</organism>
<evidence type="ECO:0000256" key="1">
    <source>
        <dbReference type="ARBA" id="ARBA00022670"/>
    </source>
</evidence>
<keyword evidence="7" id="KW-0255">Endonuclease</keyword>
<dbReference type="SUPFAM" id="SSF56672">
    <property type="entry name" value="DNA/RNA polymerases"/>
    <property type="match status" value="1"/>
</dbReference>
<feature type="compositionally biased region" description="Basic and acidic residues" evidence="15">
    <location>
        <begin position="1145"/>
        <end position="1156"/>
    </location>
</feature>
<keyword evidence="3" id="KW-0548">Nucleotidyltransferase</keyword>
<dbReference type="Gene3D" id="2.40.70.10">
    <property type="entry name" value="Acid Proteases"/>
    <property type="match status" value="1"/>
</dbReference>
<evidence type="ECO:0000256" key="5">
    <source>
        <dbReference type="ARBA" id="ARBA00022723"/>
    </source>
</evidence>
<feature type="domain" description="Integrase catalytic" evidence="16">
    <location>
        <begin position="470"/>
        <end position="583"/>
    </location>
</feature>
<keyword evidence="5" id="KW-0479">Metal-binding</keyword>
<keyword evidence="2" id="KW-0808">Transferase</keyword>
<evidence type="ECO:0000256" key="4">
    <source>
        <dbReference type="ARBA" id="ARBA00022722"/>
    </source>
</evidence>
<reference evidence="17" key="1">
    <citation type="journal article" date="2022" name="Int. J. Mol. Sci.">
        <title>Draft Genome of Tanacetum Coccineum: Genomic Comparison of Closely Related Tanacetum-Family Plants.</title>
        <authorList>
            <person name="Yamashiro T."/>
            <person name="Shiraishi A."/>
            <person name="Nakayama K."/>
            <person name="Satake H."/>
        </authorList>
    </citation>
    <scope>NUCLEOTIDE SEQUENCE</scope>
</reference>
<evidence type="ECO:0000313" key="18">
    <source>
        <dbReference type="Proteomes" id="UP001151760"/>
    </source>
</evidence>
<dbReference type="InterPro" id="IPR043502">
    <property type="entry name" value="DNA/RNA_pol_sf"/>
</dbReference>
<reference evidence="17" key="2">
    <citation type="submission" date="2022-01" db="EMBL/GenBank/DDBJ databases">
        <authorList>
            <person name="Yamashiro T."/>
            <person name="Shiraishi A."/>
            <person name="Satake H."/>
            <person name="Nakayama K."/>
        </authorList>
    </citation>
    <scope>NUCLEOTIDE SEQUENCE</scope>
</reference>
<dbReference type="PANTHER" id="PTHR37984">
    <property type="entry name" value="PROTEIN CBG26694"/>
    <property type="match status" value="1"/>
</dbReference>
<dbReference type="Gene3D" id="3.30.420.10">
    <property type="entry name" value="Ribonuclease H-like superfamily/Ribonuclease H"/>
    <property type="match status" value="1"/>
</dbReference>
<keyword evidence="11 17" id="KW-0695">RNA-directed DNA polymerase</keyword>
<keyword evidence="9" id="KW-0460">Magnesium</keyword>
<dbReference type="PROSITE" id="PS50994">
    <property type="entry name" value="INTEGRASE"/>
    <property type="match status" value="1"/>
</dbReference>
<accession>A0ABQ5A7P1</accession>
<dbReference type="Pfam" id="PF08284">
    <property type="entry name" value="RVP_2"/>
    <property type="match status" value="2"/>
</dbReference>
<dbReference type="CDD" id="cd09274">
    <property type="entry name" value="RNase_HI_RT_Ty3"/>
    <property type="match status" value="1"/>
</dbReference>
<dbReference type="InterPro" id="IPR050951">
    <property type="entry name" value="Retrovirus_Pol_polyprotein"/>
</dbReference>
<dbReference type="InterPro" id="IPR041373">
    <property type="entry name" value="RT_RNaseH"/>
</dbReference>